<dbReference type="Proteomes" id="UP001320159">
    <property type="component" value="Unassembled WGS sequence"/>
</dbReference>
<dbReference type="GO" id="GO:0003824">
    <property type="term" value="F:catalytic activity"/>
    <property type="evidence" value="ECO:0007669"/>
    <property type="project" value="InterPro"/>
</dbReference>
<evidence type="ECO:0000313" key="1">
    <source>
        <dbReference type="EMBL" id="MCD1294655.1"/>
    </source>
</evidence>
<dbReference type="EMBL" id="PGCK01000004">
    <property type="protein sequence ID" value="MCD1294655.1"/>
    <property type="molecule type" value="Genomic_DNA"/>
</dbReference>
<dbReference type="AlphaFoldDB" id="A0AAP2REM6"/>
<protein>
    <submittedName>
        <fullName evidence="1">Uncharacterized protein</fullName>
    </submittedName>
</protein>
<dbReference type="Gene3D" id="1.10.340.30">
    <property type="entry name" value="Hypothetical protein, domain 2"/>
    <property type="match status" value="1"/>
</dbReference>
<name>A0AAP2REM6_9EURY</name>
<dbReference type="SUPFAM" id="SSF48150">
    <property type="entry name" value="DNA-glycosylase"/>
    <property type="match status" value="1"/>
</dbReference>
<reference evidence="1 2" key="1">
    <citation type="submission" date="2017-11" db="EMBL/GenBank/DDBJ databases">
        <title>Isolation and Characterization of Family Methanocellaceae Species from Potential Methane Hydrate Area Offshore Southwestern Taiwan.</title>
        <authorList>
            <person name="Zhang W.-L."/>
            <person name="Chen W.-C."/>
            <person name="Lai M.-C."/>
            <person name="Chen S.-C."/>
        </authorList>
    </citation>
    <scope>NUCLEOTIDE SEQUENCE [LARGE SCALE GENOMIC DNA]</scope>
    <source>
        <strain evidence="1 2">CWC-04</strain>
    </source>
</reference>
<evidence type="ECO:0000313" key="2">
    <source>
        <dbReference type="Proteomes" id="UP001320159"/>
    </source>
</evidence>
<accession>A0AAP2REM6</accession>
<dbReference type="InterPro" id="IPR011257">
    <property type="entry name" value="DNA_glycosylase"/>
</dbReference>
<dbReference type="GO" id="GO:0006281">
    <property type="term" value="P:DNA repair"/>
    <property type="evidence" value="ECO:0007669"/>
    <property type="project" value="InterPro"/>
</dbReference>
<proteinExistence type="predicted"/>
<keyword evidence="2" id="KW-1185">Reference proteome</keyword>
<comment type="caution">
    <text evidence="1">The sequence shown here is derived from an EMBL/GenBank/DDBJ whole genome shotgun (WGS) entry which is preliminary data.</text>
</comment>
<organism evidence="1 2">
    <name type="scientific">Methanooceanicella nereidis</name>
    <dbReference type="NCBI Taxonomy" id="2052831"/>
    <lineage>
        <taxon>Archaea</taxon>
        <taxon>Methanobacteriati</taxon>
        <taxon>Methanobacteriota</taxon>
        <taxon>Stenosarchaea group</taxon>
        <taxon>Methanomicrobia</taxon>
        <taxon>Methanocellales</taxon>
        <taxon>Methanocellaceae</taxon>
        <taxon>Methanooceanicella</taxon>
    </lineage>
</organism>
<sequence>MNYRFIYNDELLEFLSTQILLGARPGAAYQAALPEIKKMLFDFDIYMVSFLSDEDVGKLEKEIKGKDFDGKTITDKKLNTKLMAIRDNARTFVNIASKYNSVCAYVNNVLCSGDRAQDMEPLMSAFTDDESEYRLKQVGSATCKKFLSLF</sequence>
<gene>
    <name evidence="1" type="ORF">CUJ83_06535</name>
</gene>